<evidence type="ECO:0000313" key="2">
    <source>
        <dbReference type="Proteomes" id="UP000219688"/>
    </source>
</evidence>
<keyword evidence="2" id="KW-1185">Reference proteome</keyword>
<name>A0A285VVB4_9MICO</name>
<dbReference type="AlphaFoldDB" id="A0A285VVB4"/>
<evidence type="ECO:0000313" key="1">
    <source>
        <dbReference type="EMBL" id="SOC57186.1"/>
    </source>
</evidence>
<sequence>MPFGPGLEDLLARTLAPLVARQVPVRSLTPGPLEGVARVQWADGTVLLARSLQPGALVGLSRALLRGGRVLATQVDRVDDAADAHAPGSLQTPGVVVVLQPQSRRAGPVRLLVLGLDQPD</sequence>
<protein>
    <submittedName>
        <fullName evidence="1">Uncharacterized protein</fullName>
    </submittedName>
</protein>
<dbReference type="Proteomes" id="UP000219688">
    <property type="component" value="Unassembled WGS sequence"/>
</dbReference>
<dbReference type="EMBL" id="OBQK01000011">
    <property type="protein sequence ID" value="SOC57186.1"/>
    <property type="molecule type" value="Genomic_DNA"/>
</dbReference>
<dbReference type="RefSeq" id="WP_097188898.1">
    <property type="nucleotide sequence ID" value="NZ_OBQK01000011.1"/>
</dbReference>
<proteinExistence type="predicted"/>
<organism evidence="1 2">
    <name type="scientific">Ornithinimicrobium cerasi</name>
    <dbReference type="NCBI Taxonomy" id="2248773"/>
    <lineage>
        <taxon>Bacteria</taxon>
        <taxon>Bacillati</taxon>
        <taxon>Actinomycetota</taxon>
        <taxon>Actinomycetes</taxon>
        <taxon>Micrococcales</taxon>
        <taxon>Ornithinimicrobiaceae</taxon>
        <taxon>Ornithinimicrobium</taxon>
    </lineage>
</organism>
<reference evidence="2" key="1">
    <citation type="submission" date="2017-08" db="EMBL/GenBank/DDBJ databases">
        <authorList>
            <person name="Varghese N."/>
            <person name="Submissions S."/>
        </authorList>
    </citation>
    <scope>NUCLEOTIDE SEQUENCE [LARGE SCALE GENOMIC DNA]</scope>
    <source>
        <strain evidence="2">USBA17B2</strain>
    </source>
</reference>
<gene>
    <name evidence="1" type="ORF">SAMN05421879_11125</name>
</gene>
<accession>A0A285VVB4</accession>